<keyword evidence="2" id="KW-1185">Reference proteome</keyword>
<accession>A0A427Y696</accession>
<evidence type="ECO:0008006" key="3">
    <source>
        <dbReference type="Google" id="ProtNLM"/>
    </source>
</evidence>
<dbReference type="EMBL" id="RSCE01000002">
    <property type="protein sequence ID" value="RSH86610.1"/>
    <property type="molecule type" value="Genomic_DNA"/>
</dbReference>
<proteinExistence type="predicted"/>
<dbReference type="OrthoDB" id="376826at2759"/>
<evidence type="ECO:0000313" key="1">
    <source>
        <dbReference type="EMBL" id="RSH86610.1"/>
    </source>
</evidence>
<dbReference type="Proteomes" id="UP000279236">
    <property type="component" value="Unassembled WGS sequence"/>
</dbReference>
<comment type="caution">
    <text evidence="1">The sequence shown here is derived from an EMBL/GenBank/DDBJ whole genome shotgun (WGS) entry which is preliminary data.</text>
</comment>
<evidence type="ECO:0000313" key="2">
    <source>
        <dbReference type="Proteomes" id="UP000279236"/>
    </source>
</evidence>
<protein>
    <recommendedName>
        <fullName evidence="3">Lipid droplet-associated perilipin protein</fullName>
    </recommendedName>
</protein>
<dbReference type="AlphaFoldDB" id="A0A427Y696"/>
<dbReference type="RefSeq" id="XP_028479395.1">
    <property type="nucleotide sequence ID" value="XM_028620423.1"/>
</dbReference>
<dbReference type="GeneID" id="39589423"/>
<name>A0A427Y696_9TREE</name>
<dbReference type="STRING" id="105984.A0A427Y696"/>
<sequence length="252" mass="27143">MAATAQQPNGTTPSFKIVERLDSVPVLHDSYTYAQSLINSTQLTANLYQTALGLAVRSYDAATPVLVRAKPLLESADGLAVATVDRVEVIFPYPFKTQTQDLIGVKQAKGVYDARVAPLIQQATPVIQDVISKTAALNHELGARASAVVTQSTEISHALLEQLHTLRDQSKELPHQLSEVLTKVTADVKSIVLAKEGTYQEKTNKLAAYVVENVRPVIEEAYAQVLGAKKAAEDKVAKATEKVSEKAPAVSN</sequence>
<gene>
    <name evidence="1" type="ORF">EHS24_004880</name>
</gene>
<reference evidence="1 2" key="1">
    <citation type="submission" date="2018-11" db="EMBL/GenBank/DDBJ databases">
        <title>Genome sequence of Apiotrichum porosum DSM 27194.</title>
        <authorList>
            <person name="Aliyu H."/>
            <person name="Gorte O."/>
            <person name="Ochsenreither K."/>
        </authorList>
    </citation>
    <scope>NUCLEOTIDE SEQUENCE [LARGE SCALE GENOMIC DNA]</scope>
    <source>
        <strain evidence="1 2">DSM 27194</strain>
    </source>
</reference>
<organism evidence="1 2">
    <name type="scientific">Apiotrichum porosum</name>
    <dbReference type="NCBI Taxonomy" id="105984"/>
    <lineage>
        <taxon>Eukaryota</taxon>
        <taxon>Fungi</taxon>
        <taxon>Dikarya</taxon>
        <taxon>Basidiomycota</taxon>
        <taxon>Agaricomycotina</taxon>
        <taxon>Tremellomycetes</taxon>
        <taxon>Trichosporonales</taxon>
        <taxon>Trichosporonaceae</taxon>
        <taxon>Apiotrichum</taxon>
    </lineage>
</organism>